<dbReference type="Proteomes" id="UP001153737">
    <property type="component" value="Chromosome 9"/>
</dbReference>
<keyword evidence="4" id="KW-0862">Zinc</keyword>
<organism evidence="7 8">
    <name type="scientific">Phaedon cochleariae</name>
    <name type="common">Mustard beetle</name>
    <dbReference type="NCBI Taxonomy" id="80249"/>
    <lineage>
        <taxon>Eukaryota</taxon>
        <taxon>Metazoa</taxon>
        <taxon>Ecdysozoa</taxon>
        <taxon>Arthropoda</taxon>
        <taxon>Hexapoda</taxon>
        <taxon>Insecta</taxon>
        <taxon>Pterygota</taxon>
        <taxon>Neoptera</taxon>
        <taxon>Endopterygota</taxon>
        <taxon>Coleoptera</taxon>
        <taxon>Polyphaga</taxon>
        <taxon>Cucujiformia</taxon>
        <taxon>Chrysomeloidea</taxon>
        <taxon>Chrysomelidae</taxon>
        <taxon>Chrysomelinae</taxon>
        <taxon>Chrysomelini</taxon>
        <taxon>Phaedon</taxon>
    </lineage>
</organism>
<keyword evidence="1" id="KW-0479">Metal-binding</keyword>
<evidence type="ECO:0000256" key="2">
    <source>
        <dbReference type="ARBA" id="ARBA00022737"/>
    </source>
</evidence>
<feature type="domain" description="C2H2-type" evidence="6">
    <location>
        <begin position="1438"/>
        <end position="1465"/>
    </location>
</feature>
<proteinExistence type="predicted"/>
<keyword evidence="2" id="KW-0677">Repeat</keyword>
<keyword evidence="3 5" id="KW-0863">Zinc-finger</keyword>
<keyword evidence="8" id="KW-1185">Reference proteome</keyword>
<dbReference type="GO" id="GO:0045944">
    <property type="term" value="P:positive regulation of transcription by RNA polymerase II"/>
    <property type="evidence" value="ECO:0007669"/>
    <property type="project" value="TreeGrafter"/>
</dbReference>
<dbReference type="InterPro" id="IPR012934">
    <property type="entry name" value="Znf_AD"/>
</dbReference>
<dbReference type="PANTHER" id="PTHR24403">
    <property type="entry name" value="ZINC FINGER PROTEIN"/>
    <property type="match status" value="1"/>
</dbReference>
<reference evidence="7" key="1">
    <citation type="submission" date="2022-01" db="EMBL/GenBank/DDBJ databases">
        <authorList>
            <person name="King R."/>
        </authorList>
    </citation>
    <scope>NUCLEOTIDE SEQUENCE</scope>
</reference>
<evidence type="ECO:0000256" key="3">
    <source>
        <dbReference type="ARBA" id="ARBA00022771"/>
    </source>
</evidence>
<dbReference type="SUPFAM" id="SSF57667">
    <property type="entry name" value="beta-beta-alpha zinc fingers"/>
    <property type="match status" value="6"/>
</dbReference>
<dbReference type="Pfam" id="PF00096">
    <property type="entry name" value="zf-C2H2"/>
    <property type="match status" value="1"/>
</dbReference>
<reference evidence="7" key="2">
    <citation type="submission" date="2022-10" db="EMBL/GenBank/DDBJ databases">
        <authorList>
            <consortium name="ENA_rothamsted_submissions"/>
            <consortium name="culmorum"/>
            <person name="King R."/>
        </authorList>
    </citation>
    <scope>NUCLEOTIDE SEQUENCE</scope>
</reference>
<dbReference type="PROSITE" id="PS50157">
    <property type="entry name" value="ZINC_FINGER_C2H2_2"/>
    <property type="match status" value="10"/>
</dbReference>
<dbReference type="OrthoDB" id="6781499at2759"/>
<name>A0A9N9SMF9_PHACE</name>
<evidence type="ECO:0000256" key="1">
    <source>
        <dbReference type="ARBA" id="ARBA00022723"/>
    </source>
</evidence>
<dbReference type="GO" id="GO:0008270">
    <property type="term" value="F:zinc ion binding"/>
    <property type="evidence" value="ECO:0007669"/>
    <property type="project" value="UniProtKB-KW"/>
</dbReference>
<evidence type="ECO:0000313" key="8">
    <source>
        <dbReference type="Proteomes" id="UP001153737"/>
    </source>
</evidence>
<dbReference type="PROSITE" id="PS00028">
    <property type="entry name" value="ZINC_FINGER_C2H2_1"/>
    <property type="match status" value="4"/>
</dbReference>
<feature type="domain" description="C2H2-type" evidence="6">
    <location>
        <begin position="491"/>
        <end position="518"/>
    </location>
</feature>
<accession>A0A9N9SMF9</accession>
<feature type="domain" description="C2H2-type" evidence="6">
    <location>
        <begin position="1594"/>
        <end position="1621"/>
    </location>
</feature>
<dbReference type="Gene3D" id="3.30.160.60">
    <property type="entry name" value="Classic Zinc Finger"/>
    <property type="match status" value="20"/>
</dbReference>
<protein>
    <recommendedName>
        <fullName evidence="6">C2H2-type domain-containing protein</fullName>
    </recommendedName>
</protein>
<dbReference type="InterPro" id="IPR036236">
    <property type="entry name" value="Znf_C2H2_sf"/>
</dbReference>
<feature type="domain" description="C2H2-type" evidence="6">
    <location>
        <begin position="662"/>
        <end position="689"/>
    </location>
</feature>
<dbReference type="EMBL" id="OU896715">
    <property type="protein sequence ID" value="CAG9825095.1"/>
    <property type="molecule type" value="Genomic_DNA"/>
</dbReference>
<dbReference type="PANTHER" id="PTHR24403:SF67">
    <property type="entry name" value="FI01116P-RELATED"/>
    <property type="match status" value="1"/>
</dbReference>
<dbReference type="GO" id="GO:0005634">
    <property type="term" value="C:nucleus"/>
    <property type="evidence" value="ECO:0007669"/>
    <property type="project" value="InterPro"/>
</dbReference>
<sequence length="1729" mass="204162">MYLQKNKENYPGYVETGNHEKFECNTCDYQCQKRKRMKAHMLVHKGPSETTMYPCSVCSFRTKYKHYLGQHMKTIHGPDADAPKKYPCTKCSFRNNSRHRLRVHQLTHLDIADKFKCEHCDFESKIKYFVDRHLCSNKPVERPLYRCSLCSYTSKLKTGVYNHMTVHKKPSETNMYECELCPYKSKWPHCLRNHLKTHKTEEVPVHKCEHCDFQANNKYSVRTHAQKHDGPRKKKIHQCDVCAYQCLSKRQLGKHMETHKALSERQWFACAQCDYKTIEKINLKRHVISSEEPSYYNRDDGYHKNELWDGKILDVKKSPKKRSQNKRFVCDTCQYQTDSLTTIRNHIRSHKKLSEVKNYKCPICPKRSKYKASVKAHIQSIHRDPKLSKPKKFSCGNCDFTAKQLYGLRKHMITHSEFATEKKTKIDFYKCEVCDFKATRICLVKKHQNIHLPPSEVELYKCKLCPYTSKFKNGVFKHMTVHKKLSETTMYECEVCPYKSKWSHCLRNHLKTHKKRQKFQSSEESANFNRDEGYHKNSLWDGQILKAKRSLKTRSQNKKFLCNTCQYQTDFLHEIRKHIILNHKSLSEVKSYKCSLCPNPKRFKANRNLQQHIHFVHADPAARKKFSCGNCKFETNKKSTMKCHMITHSEFAPEKKPKIDFYKCEVCSYTATRKCAVQMHQNIHLSPSEMELYKCEFCPYTSKFKYGVANHMTVHKKLSETTMYECEVCPYKSKWSHCLRNHLKTHKKRQVPVHKCEHCNFKANNKYSVATHKKKAHKELFKKPKVEHRCDLCEFKCKTTGELTKHKVVHKKLSDSEMFTCDMCGVKIKTKSQSSEESANFNRDEGYHKNSLWDGQILKAKRSLKTRSQNKKFLCNTCQYQTDFLHEIRKHIILNHKSLSEVKSYKCSLCPNPKRFKANRNLQQHIHFVHADPAARKKFSCGNCKFETNKKSTMKCHMITHSEFAPEKKPRIDFYKCEVCSYTATRKRAVQMHQNIHLSPSEMELYKCEFCPYTSKFKYGVANHMTVHKKPSETTMYECEVCPYKSKWPHCLRNHLKTHKKQQVPVHKCEHCNFKANNKYSVATHKKMAHKELFKKPKVEHRCDLCEYKSKTTGELTRHKVVHKKLSDSEMLTCDMCGEKLKTKNLPSTTEHNNNEYGYRLNKRWKRDTSGEPPNKEKRLICCSCDYQHNLAGRMRKHLVVHSAEKSHKCSQCPMRTRHKWCLREHIKYMHSDPNAPKAYSCESCDFKTHRRETLRIHSITHIEFGSEKKPDKIDWYKCEICDFKAKKKFFVDRHVNIHRPPSERDVYKCELCPYTSKFKGGVFSHMTVHKKPSEATMYECEVCPYKSKWPHCLRNHLTTHKKVPVHKCEHCDFKTNNRYSVATHKKTVHKELYGKPKKEYNTRPFLTPQKGEIKLAFNVNKMWKPRTGKSPQQEKKYVCSACGYQNDHFPRMQRHQLVHSEKRFQCDKCPMKTRYKSSLQKHVETVHRDPISTVNTLACDVCSFKTHSNESLRRHMISHTAGPKKLKVEVYKCELCDFESEKKCVVLSHVNIHRPPSERDVYKCELCPYTSKFKGGVSNHMTVHKKPSETTMYECEVCPHKTKWPHCLRNHLKTHKKEDVPVHKCEQCDFKANNKYSVATHQKSVHRVRFEKPNKEYKCNLCDYTGKRTSDITVHKIVHEKTLKTELFTCAICGTQMKRKKSLKNHILMLHGFLERHLDSNSANISQD</sequence>
<feature type="domain" description="C2H2-type" evidence="6">
    <location>
        <begin position="975"/>
        <end position="1002"/>
    </location>
</feature>
<dbReference type="InterPro" id="IPR050688">
    <property type="entry name" value="Zinc_finger/UBP_domain"/>
</dbReference>
<feature type="domain" description="C2H2-type" evidence="6">
    <location>
        <begin position="176"/>
        <end position="203"/>
    </location>
</feature>
<feature type="domain" description="C2H2-type" evidence="6">
    <location>
        <begin position="359"/>
        <end position="387"/>
    </location>
</feature>
<feature type="domain" description="C2H2-type" evidence="6">
    <location>
        <begin position="1465"/>
        <end position="1488"/>
    </location>
</feature>
<dbReference type="SMART" id="SM00868">
    <property type="entry name" value="zf-AD"/>
    <property type="match status" value="3"/>
</dbReference>
<feature type="domain" description="C2H2-type" evidence="6">
    <location>
        <begin position="22"/>
        <end position="49"/>
    </location>
</feature>
<dbReference type="InterPro" id="IPR013087">
    <property type="entry name" value="Znf_C2H2_type"/>
</dbReference>
<feature type="domain" description="C2H2-type" evidence="6">
    <location>
        <begin position="1689"/>
        <end position="1712"/>
    </location>
</feature>
<evidence type="ECO:0000256" key="5">
    <source>
        <dbReference type="PROSITE-ProRule" id="PRU00042"/>
    </source>
</evidence>
<gene>
    <name evidence="7" type="ORF">PHAECO_LOCUS12976</name>
</gene>
<evidence type="ECO:0000256" key="4">
    <source>
        <dbReference type="ARBA" id="ARBA00022833"/>
    </source>
</evidence>
<evidence type="ECO:0000259" key="6">
    <source>
        <dbReference type="PROSITE" id="PS50157"/>
    </source>
</evidence>
<dbReference type="SMART" id="SM00355">
    <property type="entry name" value="ZnF_C2H2"/>
    <property type="match status" value="46"/>
</dbReference>
<evidence type="ECO:0000313" key="7">
    <source>
        <dbReference type="EMBL" id="CAG9825095.1"/>
    </source>
</evidence>